<dbReference type="GO" id="GO:0008270">
    <property type="term" value="F:zinc ion binding"/>
    <property type="evidence" value="ECO:0007669"/>
    <property type="project" value="UniProtKB-KW"/>
</dbReference>
<dbReference type="EMBL" id="CAJNNW010025736">
    <property type="protein sequence ID" value="CAE8679077.1"/>
    <property type="molecule type" value="Genomic_DNA"/>
</dbReference>
<gene>
    <name evidence="9" type="ORF">PGLA2088_LOCUS21159</name>
</gene>
<keyword evidence="5" id="KW-0811">Translocation</keyword>
<dbReference type="InterPro" id="IPR050365">
    <property type="entry name" value="TIM50"/>
</dbReference>
<feature type="zinc finger region" description="C3H1-type" evidence="4">
    <location>
        <begin position="49"/>
        <end position="77"/>
    </location>
</feature>
<dbReference type="AlphaFoldDB" id="A0A813JIK4"/>
<dbReference type="CDD" id="cd07521">
    <property type="entry name" value="HAD_FCP1-like"/>
    <property type="match status" value="1"/>
</dbReference>
<proteinExistence type="inferred from homology"/>
<dbReference type="Gene3D" id="3.30.1370.210">
    <property type="match status" value="1"/>
</dbReference>
<evidence type="ECO:0000256" key="4">
    <source>
        <dbReference type="PROSITE-ProRule" id="PRU00723"/>
    </source>
</evidence>
<dbReference type="SUPFAM" id="SSF90229">
    <property type="entry name" value="CCCH zinc finger"/>
    <property type="match status" value="2"/>
</dbReference>
<reference evidence="9" key="1">
    <citation type="submission" date="2021-02" db="EMBL/GenBank/DDBJ databases">
        <authorList>
            <person name="Dougan E. K."/>
            <person name="Rhodes N."/>
            <person name="Thang M."/>
            <person name="Chan C."/>
        </authorList>
    </citation>
    <scope>NUCLEOTIDE SEQUENCE</scope>
</reference>
<keyword evidence="5" id="KW-0813">Transport</keyword>
<dbReference type="Pfam" id="PF00642">
    <property type="entry name" value="zf-CCCH"/>
    <property type="match status" value="1"/>
</dbReference>
<feature type="domain" description="FCP1 homology" evidence="8">
    <location>
        <begin position="439"/>
        <end position="591"/>
    </location>
</feature>
<dbReference type="PROSITE" id="PS50969">
    <property type="entry name" value="FCP1"/>
    <property type="match status" value="1"/>
</dbReference>
<feature type="domain" description="C3H1-type" evidence="7">
    <location>
        <begin position="14"/>
        <end position="41"/>
    </location>
</feature>
<keyword evidence="3 4" id="KW-0862">Zinc</keyword>
<name>A0A813JIK4_POLGL</name>
<evidence type="ECO:0000259" key="7">
    <source>
        <dbReference type="PROSITE" id="PS50103"/>
    </source>
</evidence>
<dbReference type="SMART" id="SM00577">
    <property type="entry name" value="CPDc"/>
    <property type="match status" value="1"/>
</dbReference>
<comment type="subunit">
    <text evidence="5">Component of the TIM23 complex.</text>
</comment>
<dbReference type="InterPro" id="IPR036855">
    <property type="entry name" value="Znf_CCCH_sf"/>
</dbReference>
<dbReference type="GO" id="GO:0005744">
    <property type="term" value="C:TIM23 mitochondrial import inner membrane translocase complex"/>
    <property type="evidence" value="ECO:0007669"/>
    <property type="project" value="UniProtKB-UniRule"/>
</dbReference>
<dbReference type="Proteomes" id="UP000626109">
    <property type="component" value="Unassembled WGS sequence"/>
</dbReference>
<keyword evidence="5" id="KW-0653">Protein transport</keyword>
<evidence type="ECO:0000256" key="2">
    <source>
        <dbReference type="ARBA" id="ARBA00022771"/>
    </source>
</evidence>
<feature type="compositionally biased region" description="Polar residues" evidence="6">
    <location>
        <begin position="130"/>
        <end position="139"/>
    </location>
</feature>
<dbReference type="Gene3D" id="3.40.50.1000">
    <property type="entry name" value="HAD superfamily/HAD-like"/>
    <property type="match status" value="1"/>
</dbReference>
<evidence type="ECO:0000256" key="1">
    <source>
        <dbReference type="ARBA" id="ARBA00022723"/>
    </source>
</evidence>
<feature type="non-terminal residue" evidence="9">
    <location>
        <position position="591"/>
    </location>
</feature>
<feature type="region of interest" description="Disordered" evidence="6">
    <location>
        <begin position="81"/>
        <end position="139"/>
    </location>
</feature>
<keyword evidence="5" id="KW-0809">Transit peptide</keyword>
<comment type="function">
    <text evidence="5">Essential component of the TIM23 complex, a complex that mediates the translocation of transit peptide-containing proteins across the mitochondrial inner membrane.</text>
</comment>
<evidence type="ECO:0000256" key="3">
    <source>
        <dbReference type="ARBA" id="ARBA00022833"/>
    </source>
</evidence>
<dbReference type="InterPro" id="IPR004274">
    <property type="entry name" value="FCP1_dom"/>
</dbReference>
<evidence type="ECO:0000256" key="5">
    <source>
        <dbReference type="RuleBase" id="RU365079"/>
    </source>
</evidence>
<keyword evidence="2 4" id="KW-0863">Zinc-finger</keyword>
<evidence type="ECO:0000313" key="9">
    <source>
        <dbReference type="EMBL" id="CAE8679077.1"/>
    </source>
</evidence>
<evidence type="ECO:0000259" key="8">
    <source>
        <dbReference type="PROSITE" id="PS50969"/>
    </source>
</evidence>
<comment type="caution">
    <text evidence="9">The sequence shown here is derived from an EMBL/GenBank/DDBJ whole genome shotgun (WGS) entry which is preliminary data.</text>
</comment>
<dbReference type="GO" id="GO:0015031">
    <property type="term" value="P:protein transport"/>
    <property type="evidence" value="ECO:0007669"/>
    <property type="project" value="UniProtKB-KW"/>
</dbReference>
<feature type="zinc finger region" description="C3H1-type" evidence="4">
    <location>
        <begin position="14"/>
        <end position="41"/>
    </location>
</feature>
<organism evidence="9 10">
    <name type="scientific">Polarella glacialis</name>
    <name type="common">Dinoflagellate</name>
    <dbReference type="NCBI Taxonomy" id="89957"/>
    <lineage>
        <taxon>Eukaryota</taxon>
        <taxon>Sar</taxon>
        <taxon>Alveolata</taxon>
        <taxon>Dinophyceae</taxon>
        <taxon>Suessiales</taxon>
        <taxon>Suessiaceae</taxon>
        <taxon>Polarella</taxon>
    </lineage>
</organism>
<feature type="domain" description="C3H1-type" evidence="7">
    <location>
        <begin position="49"/>
        <end position="77"/>
    </location>
</feature>
<protein>
    <recommendedName>
        <fullName evidence="5">Mitochondrial import inner membrane translocase subunit TIM50</fullName>
    </recommendedName>
</protein>
<dbReference type="Pfam" id="PF03031">
    <property type="entry name" value="NIF"/>
    <property type="match status" value="1"/>
</dbReference>
<keyword evidence="5" id="KW-0496">Mitochondrion</keyword>
<sequence>MQTAKRQPESAAPLRLTTACFYFARGLCDRGAGCTFAHSASDLRPKPDLSRTSLCRTFMKAGLCMAGEECMFAHGRAELRRPRKKQAAASGTTSGKQPAKHQEMSAGQYEPVTGESGRRSYDDNAGSMGASPSSCSTGADSNVEPSGFFGNATCSEASGSCSAGWDVDGAEFETAPGNNLVLLPPLLVHRGFGCTIKTVKNTFLHFEERVGAAMIPTGRMAKSCSASNVKAADIACAGPACRIMNWETLAIKEGDSPYLLIRRKSSPLRQKQVQDHVPRYQGARKSLQPHGLWRPQPPLRQPLATCFIRQPQMQLHHTVSSLPAEGEADGLLLTGSGRRPLASSGEVRKLTVPKPEPAIDAPQSSFTAGSIFPHPAPVMEILKDFSIISPRFGAAAALSSWQEMPPAMRNALQFIRNIPAFPNTQLLGARPFLPALRPGLSVKPTLVLDLDETLVHCARGHRSLAAETAGTPDLVVQFDDMVENGRVFFRPYVSLFLEVASKGFELVVFTASQQSYADQVIDALDPTGAFISHRLYRQHCTELRGAFFKELGLLGRPLPKCLLVDNSPISVACNANHGVLIRSWYGERQDQ</sequence>
<comment type="subcellular location">
    <subcellularLocation>
        <location evidence="5">Mitochondrion inner membrane</location>
        <topology evidence="5">Single-pass membrane protein</topology>
    </subcellularLocation>
</comment>
<comment type="similarity">
    <text evidence="5">Belongs to the TIM50 family.</text>
</comment>
<dbReference type="PROSITE" id="PS50103">
    <property type="entry name" value="ZF_C3H1"/>
    <property type="match status" value="2"/>
</dbReference>
<evidence type="ECO:0000256" key="6">
    <source>
        <dbReference type="SAM" id="MobiDB-lite"/>
    </source>
</evidence>
<feature type="region of interest" description="Disordered" evidence="6">
    <location>
        <begin position="337"/>
        <end position="365"/>
    </location>
</feature>
<evidence type="ECO:0000313" key="10">
    <source>
        <dbReference type="Proteomes" id="UP000626109"/>
    </source>
</evidence>
<dbReference type="SMART" id="SM00356">
    <property type="entry name" value="ZnF_C3H1"/>
    <property type="match status" value="2"/>
</dbReference>
<dbReference type="PANTHER" id="PTHR12210">
    <property type="entry name" value="DULLARD PROTEIN PHOSPHATASE"/>
    <property type="match status" value="1"/>
</dbReference>
<dbReference type="SUPFAM" id="SSF56784">
    <property type="entry name" value="HAD-like"/>
    <property type="match status" value="1"/>
</dbReference>
<keyword evidence="1 4" id="KW-0479">Metal-binding</keyword>
<dbReference type="InterPro" id="IPR000571">
    <property type="entry name" value="Znf_CCCH"/>
</dbReference>
<accession>A0A813JIK4</accession>
<dbReference type="InterPro" id="IPR036412">
    <property type="entry name" value="HAD-like_sf"/>
</dbReference>
<dbReference type="InterPro" id="IPR023214">
    <property type="entry name" value="HAD_sf"/>
</dbReference>